<keyword evidence="2" id="KW-0812">Transmembrane</keyword>
<dbReference type="PROSITE" id="PS51257">
    <property type="entry name" value="PROKAR_LIPOPROTEIN"/>
    <property type="match status" value="1"/>
</dbReference>
<dbReference type="InterPro" id="IPR021562">
    <property type="entry name" value="DUF3007"/>
</dbReference>
<reference evidence="3" key="1">
    <citation type="submission" date="2020-01" db="EMBL/GenBank/DDBJ databases">
        <title>Genome sequence of Kobresia littledalei, the first chromosome-level genome in the family Cyperaceae.</title>
        <authorList>
            <person name="Qu G."/>
        </authorList>
    </citation>
    <scope>NUCLEOTIDE SEQUENCE</scope>
    <source>
        <strain evidence="3">C.B.Clarke</strain>
        <tissue evidence="3">Leaf</tissue>
    </source>
</reference>
<organism evidence="3 4">
    <name type="scientific">Carex littledalei</name>
    <dbReference type="NCBI Taxonomy" id="544730"/>
    <lineage>
        <taxon>Eukaryota</taxon>
        <taxon>Viridiplantae</taxon>
        <taxon>Streptophyta</taxon>
        <taxon>Embryophyta</taxon>
        <taxon>Tracheophyta</taxon>
        <taxon>Spermatophyta</taxon>
        <taxon>Magnoliopsida</taxon>
        <taxon>Liliopsida</taxon>
        <taxon>Poales</taxon>
        <taxon>Cyperaceae</taxon>
        <taxon>Cyperoideae</taxon>
        <taxon>Cariceae</taxon>
        <taxon>Carex</taxon>
        <taxon>Carex subgen. Euthyceras</taxon>
    </lineage>
</organism>
<accession>A0A833VSG6</accession>
<proteinExistence type="predicted"/>
<dbReference type="Pfam" id="PF11460">
    <property type="entry name" value="DUF3007"/>
    <property type="match status" value="1"/>
</dbReference>
<feature type="compositionally biased region" description="Low complexity" evidence="1">
    <location>
        <begin position="71"/>
        <end position="84"/>
    </location>
</feature>
<dbReference type="OrthoDB" id="5023at2759"/>
<dbReference type="PANTHER" id="PTHR35734:SF1">
    <property type="entry name" value="OS01G0805200 PROTEIN"/>
    <property type="match status" value="1"/>
</dbReference>
<gene>
    <name evidence="3" type="ORF">FCM35_KLT01019</name>
</gene>
<name>A0A833VSG6_9POAL</name>
<feature type="transmembrane region" description="Helical" evidence="2">
    <location>
        <begin position="101"/>
        <end position="119"/>
    </location>
</feature>
<protein>
    <submittedName>
        <fullName evidence="3">Uncharacterized protein</fullName>
    </submittedName>
</protein>
<evidence type="ECO:0000256" key="1">
    <source>
        <dbReference type="SAM" id="MobiDB-lite"/>
    </source>
</evidence>
<keyword evidence="2" id="KW-0472">Membrane</keyword>
<evidence type="ECO:0000313" key="4">
    <source>
        <dbReference type="Proteomes" id="UP000623129"/>
    </source>
</evidence>
<dbReference type="AlphaFoldDB" id="A0A833VSG6"/>
<dbReference type="Proteomes" id="UP000623129">
    <property type="component" value="Unassembled WGS sequence"/>
</dbReference>
<comment type="caution">
    <text evidence="3">The sequence shown here is derived from an EMBL/GenBank/DDBJ whole genome shotgun (WGS) entry which is preliminary data.</text>
</comment>
<feature type="region of interest" description="Disordered" evidence="1">
    <location>
        <begin position="70"/>
        <end position="89"/>
    </location>
</feature>
<dbReference type="EMBL" id="SWLB01000010">
    <property type="protein sequence ID" value="KAF3333328.1"/>
    <property type="molecule type" value="Genomic_DNA"/>
</dbReference>
<dbReference type="PANTHER" id="PTHR35734">
    <property type="entry name" value="OS01G0805200 PROTEIN"/>
    <property type="match status" value="1"/>
</dbReference>
<evidence type="ECO:0000313" key="3">
    <source>
        <dbReference type="EMBL" id="KAF3333328.1"/>
    </source>
</evidence>
<keyword evidence="2" id="KW-1133">Transmembrane helix</keyword>
<feature type="transmembrane region" description="Helical" evidence="2">
    <location>
        <begin position="131"/>
        <end position="151"/>
    </location>
</feature>
<sequence length="201" mass="22032">MAMHLRCGSLSSSSPLLSHNLSSPYFSLPLFSSCFSAKGRDACHQLSISTSSIKEASRINRRSSFSLIARSGSSTSSEGSQSDSKLTNEEKVSFGNSRKDVILIGVGVTVAGFALKYGLEFVGVDPLQAGNAVQLIFVLALTIGWILSYMFRVANKDMTYAQQLKDYEKKVMEKRMESLSEAELEALLEQVEEEKGRLGKR</sequence>
<evidence type="ECO:0000256" key="2">
    <source>
        <dbReference type="SAM" id="Phobius"/>
    </source>
</evidence>
<keyword evidence="4" id="KW-1185">Reference proteome</keyword>